<protein>
    <submittedName>
        <fullName evidence="1">Uncharacterized protein</fullName>
    </submittedName>
</protein>
<reference evidence="1 2" key="1">
    <citation type="submission" date="2019-05" db="EMBL/GenBank/DDBJ databases">
        <title>Mikania micrantha, genome provides insights into the molecular mechanism of rapid growth.</title>
        <authorList>
            <person name="Liu B."/>
        </authorList>
    </citation>
    <scope>NUCLEOTIDE SEQUENCE [LARGE SCALE GENOMIC DNA]</scope>
    <source>
        <strain evidence="1">NLD-2019</strain>
        <tissue evidence="1">Leaf</tissue>
    </source>
</reference>
<organism evidence="1 2">
    <name type="scientific">Mikania micrantha</name>
    <name type="common">bitter vine</name>
    <dbReference type="NCBI Taxonomy" id="192012"/>
    <lineage>
        <taxon>Eukaryota</taxon>
        <taxon>Viridiplantae</taxon>
        <taxon>Streptophyta</taxon>
        <taxon>Embryophyta</taxon>
        <taxon>Tracheophyta</taxon>
        <taxon>Spermatophyta</taxon>
        <taxon>Magnoliopsida</taxon>
        <taxon>eudicotyledons</taxon>
        <taxon>Gunneridae</taxon>
        <taxon>Pentapetalae</taxon>
        <taxon>asterids</taxon>
        <taxon>campanulids</taxon>
        <taxon>Asterales</taxon>
        <taxon>Asteraceae</taxon>
        <taxon>Asteroideae</taxon>
        <taxon>Heliantheae alliance</taxon>
        <taxon>Eupatorieae</taxon>
        <taxon>Mikania</taxon>
    </lineage>
</organism>
<keyword evidence="2" id="KW-1185">Reference proteome</keyword>
<dbReference type="PANTHER" id="PTHR32278">
    <property type="entry name" value="F-BOX DOMAIN-CONTAINING PROTEIN"/>
    <property type="match status" value="1"/>
</dbReference>
<accession>A0A5N6MM41</accession>
<proteinExistence type="predicted"/>
<dbReference type="Pfam" id="PF14299">
    <property type="entry name" value="PP2"/>
    <property type="match status" value="1"/>
</dbReference>
<dbReference type="InterPro" id="IPR025886">
    <property type="entry name" value="PP2-like"/>
</dbReference>
<gene>
    <name evidence="1" type="ORF">E3N88_29587</name>
</gene>
<dbReference type="AlphaFoldDB" id="A0A5N6MM41"/>
<evidence type="ECO:0000313" key="1">
    <source>
        <dbReference type="EMBL" id="KAD3640364.1"/>
    </source>
</evidence>
<dbReference type="EMBL" id="SZYD01000015">
    <property type="protein sequence ID" value="KAD3640364.1"/>
    <property type="molecule type" value="Genomic_DNA"/>
</dbReference>
<name>A0A5N6MM41_9ASTR</name>
<dbReference type="Proteomes" id="UP000326396">
    <property type="component" value="Linkage Group LG5"/>
</dbReference>
<sequence length="219" mass="25075">MNLFKGWASGEAMAFAEAPLALAKWFSISKSNDGICSMLPAAHILHDDIDYEHLDTASLHESRFHEVKILGYASSYSFTCTLQLQMFSPQKMYACYLVFKFEHNKQPDDTSLLTAEYGLGRRLLGQVLAHMNVFSESENKPKADHEEPRTKRLETTTYDGLEYDFESWMEERKDGWMEVMLSKPLERLEDHSTLKVRLSVLSGSFGGIIVEGIEFRPYI</sequence>
<dbReference type="OrthoDB" id="1703733at2759"/>
<comment type="caution">
    <text evidence="1">The sequence shown here is derived from an EMBL/GenBank/DDBJ whole genome shotgun (WGS) entry which is preliminary data.</text>
</comment>
<evidence type="ECO:0000313" key="2">
    <source>
        <dbReference type="Proteomes" id="UP000326396"/>
    </source>
</evidence>
<dbReference type="PANTHER" id="PTHR32278:SF135">
    <property type="entry name" value="F-BOX PROTEIN PP2-B12"/>
    <property type="match status" value="1"/>
</dbReference>